<organism evidence="2">
    <name type="scientific">Brassica oleracea</name>
    <name type="common">Wild cabbage</name>
    <dbReference type="NCBI Taxonomy" id="3712"/>
    <lineage>
        <taxon>Eukaryota</taxon>
        <taxon>Viridiplantae</taxon>
        <taxon>Streptophyta</taxon>
        <taxon>Embryophyta</taxon>
        <taxon>Tracheophyta</taxon>
        <taxon>Spermatophyta</taxon>
        <taxon>Magnoliopsida</taxon>
        <taxon>eudicotyledons</taxon>
        <taxon>Gunneridae</taxon>
        <taxon>Pentapetalae</taxon>
        <taxon>rosids</taxon>
        <taxon>malvids</taxon>
        <taxon>Brassicales</taxon>
        <taxon>Brassicaceae</taxon>
        <taxon>Brassiceae</taxon>
        <taxon>Brassica</taxon>
    </lineage>
</organism>
<evidence type="ECO:0000313" key="2">
    <source>
        <dbReference type="EMBL" id="VDD13552.1"/>
    </source>
</evidence>
<name>A0A3P6CYP9_BRAOL</name>
<proteinExistence type="predicted"/>
<dbReference type="AlphaFoldDB" id="A0A3P6CYP9"/>
<accession>A0A3P6CYP9</accession>
<dbReference type="Pfam" id="PF08268">
    <property type="entry name" value="FBA_3"/>
    <property type="match status" value="1"/>
</dbReference>
<reference evidence="2" key="1">
    <citation type="submission" date="2018-11" db="EMBL/GenBank/DDBJ databases">
        <authorList>
            <consortium name="Genoscope - CEA"/>
            <person name="William W."/>
        </authorList>
    </citation>
    <scope>NUCLEOTIDE SEQUENCE</scope>
</reference>
<dbReference type="EMBL" id="LR031873">
    <property type="protein sequence ID" value="VDD13552.1"/>
    <property type="molecule type" value="Genomic_DNA"/>
</dbReference>
<evidence type="ECO:0000259" key="1">
    <source>
        <dbReference type="Pfam" id="PF08268"/>
    </source>
</evidence>
<sequence>MELWVMDDAEKNVWSKKTFSMDPSQMHLLNDSHFRVQDTTRNGEVILVPQNTSRNPKTCEMIVQHKSSTRFHLFLYSLQNNHLREVEIKDTSNCYITNKWGIIGLDDVENLMYL</sequence>
<protein>
    <recommendedName>
        <fullName evidence="1">F-box associated beta-propeller type 3 domain-containing protein</fullName>
    </recommendedName>
</protein>
<gene>
    <name evidence="2" type="ORF">BOLC4T27210H</name>
</gene>
<feature type="domain" description="F-box associated beta-propeller type 3" evidence="1">
    <location>
        <begin position="1"/>
        <end position="93"/>
    </location>
</feature>
<dbReference type="InterPro" id="IPR013187">
    <property type="entry name" value="F-box-assoc_dom_typ3"/>
</dbReference>